<dbReference type="EMBL" id="BMKF01000002">
    <property type="protein sequence ID" value="GGB75289.1"/>
    <property type="molecule type" value="Genomic_DNA"/>
</dbReference>
<dbReference type="SUPFAM" id="SSF53254">
    <property type="entry name" value="Phosphoglycerate mutase-like"/>
    <property type="match status" value="1"/>
</dbReference>
<organism evidence="1 2">
    <name type="scientific">Henriciella pelagia</name>
    <dbReference type="NCBI Taxonomy" id="1977912"/>
    <lineage>
        <taxon>Bacteria</taxon>
        <taxon>Pseudomonadati</taxon>
        <taxon>Pseudomonadota</taxon>
        <taxon>Alphaproteobacteria</taxon>
        <taxon>Hyphomonadales</taxon>
        <taxon>Hyphomonadaceae</taxon>
        <taxon>Henriciella</taxon>
    </lineage>
</organism>
<dbReference type="Proteomes" id="UP000628854">
    <property type="component" value="Unassembled WGS sequence"/>
</dbReference>
<dbReference type="InterPro" id="IPR013078">
    <property type="entry name" value="His_Pase_superF_clade-1"/>
</dbReference>
<sequence>MARDVYIVRHGNTFDKGDTVTRVGARTDLPLSMSGRLQAEALAKHFADTDIRFASAAAGPLKRTLETARTILAAQSAAPSLDVAEFLREIDYGPDENRPEPEVVDRIGQAALDAWEEHAVAPPGWIVDPEQLKRDWLSYVQHLAGSDTAGPALVVTSNGVARFALLAARETSDTKEGVADDLKLKTGAYGIFHITDDGGLILHRWNIRP</sequence>
<evidence type="ECO:0000313" key="2">
    <source>
        <dbReference type="Proteomes" id="UP000628854"/>
    </source>
</evidence>
<proteinExistence type="predicted"/>
<accession>A0ABQ1JSG9</accession>
<keyword evidence="2" id="KW-1185">Reference proteome</keyword>
<gene>
    <name evidence="1" type="ORF">GCM10011503_24970</name>
</gene>
<evidence type="ECO:0008006" key="3">
    <source>
        <dbReference type="Google" id="ProtNLM"/>
    </source>
</evidence>
<evidence type="ECO:0000313" key="1">
    <source>
        <dbReference type="EMBL" id="GGB75289.1"/>
    </source>
</evidence>
<dbReference type="PANTHER" id="PTHR48100">
    <property type="entry name" value="BROAD-SPECIFICITY PHOSPHATASE YOR283W-RELATED"/>
    <property type="match status" value="1"/>
</dbReference>
<name>A0ABQ1JSG9_9PROT</name>
<comment type="caution">
    <text evidence="1">The sequence shown here is derived from an EMBL/GenBank/DDBJ whole genome shotgun (WGS) entry which is preliminary data.</text>
</comment>
<reference evidence="2" key="1">
    <citation type="journal article" date="2019" name="Int. J. Syst. Evol. Microbiol.">
        <title>The Global Catalogue of Microorganisms (GCM) 10K type strain sequencing project: providing services to taxonomists for standard genome sequencing and annotation.</title>
        <authorList>
            <consortium name="The Broad Institute Genomics Platform"/>
            <consortium name="The Broad Institute Genome Sequencing Center for Infectious Disease"/>
            <person name="Wu L."/>
            <person name="Ma J."/>
        </authorList>
    </citation>
    <scope>NUCLEOTIDE SEQUENCE [LARGE SCALE GENOMIC DNA]</scope>
    <source>
        <strain evidence="2">CGMCC 1.15928</strain>
    </source>
</reference>
<protein>
    <recommendedName>
        <fullName evidence="3">Histidine phosphatase family protein</fullName>
    </recommendedName>
</protein>
<dbReference type="SMART" id="SM00855">
    <property type="entry name" value="PGAM"/>
    <property type="match status" value="1"/>
</dbReference>
<dbReference type="InterPro" id="IPR029033">
    <property type="entry name" value="His_PPase_superfam"/>
</dbReference>
<dbReference type="Gene3D" id="3.40.50.1240">
    <property type="entry name" value="Phosphoglycerate mutase-like"/>
    <property type="match status" value="1"/>
</dbReference>
<dbReference type="CDD" id="cd07067">
    <property type="entry name" value="HP_PGM_like"/>
    <property type="match status" value="1"/>
</dbReference>
<dbReference type="RefSeq" id="WP_084391797.1">
    <property type="nucleotide sequence ID" value="NZ_BMKF01000002.1"/>
</dbReference>
<dbReference type="InterPro" id="IPR050275">
    <property type="entry name" value="PGM_Phosphatase"/>
</dbReference>
<dbReference type="Pfam" id="PF00300">
    <property type="entry name" value="His_Phos_1"/>
    <property type="match status" value="1"/>
</dbReference>